<comment type="caution">
    <text evidence="1">The sequence shown here is derived from an EMBL/GenBank/DDBJ whole genome shotgun (WGS) entry which is preliminary data.</text>
</comment>
<evidence type="ECO:0000313" key="2">
    <source>
        <dbReference type="Proteomes" id="UP000215914"/>
    </source>
</evidence>
<protein>
    <submittedName>
        <fullName evidence="1">Uncharacterized protein</fullName>
    </submittedName>
</protein>
<accession>A0A9K3HTE0</accession>
<reference evidence="1" key="2">
    <citation type="submission" date="2020-06" db="EMBL/GenBank/DDBJ databases">
        <title>Helianthus annuus Genome sequencing and assembly Release 2.</title>
        <authorList>
            <person name="Gouzy J."/>
            <person name="Langlade N."/>
            <person name="Munos S."/>
        </authorList>
    </citation>
    <scope>NUCLEOTIDE SEQUENCE</scope>
    <source>
        <tissue evidence="1">Leaves</tissue>
    </source>
</reference>
<dbReference type="EMBL" id="MNCJ02000326">
    <property type="protein sequence ID" value="KAF5783810.1"/>
    <property type="molecule type" value="Genomic_DNA"/>
</dbReference>
<keyword evidence="2" id="KW-1185">Reference proteome</keyword>
<proteinExistence type="predicted"/>
<evidence type="ECO:0000313" key="1">
    <source>
        <dbReference type="EMBL" id="KAF5783810.1"/>
    </source>
</evidence>
<dbReference type="Gramene" id="mRNA:HanXRQr2_Chr11g0512161">
    <property type="protein sequence ID" value="CDS:HanXRQr2_Chr11g0512161.1"/>
    <property type="gene ID" value="HanXRQr2_Chr11g0512161"/>
</dbReference>
<dbReference type="AlphaFoldDB" id="A0A9K3HTE0"/>
<reference evidence="1" key="1">
    <citation type="journal article" date="2017" name="Nature">
        <title>The sunflower genome provides insights into oil metabolism, flowering and Asterid evolution.</title>
        <authorList>
            <person name="Badouin H."/>
            <person name="Gouzy J."/>
            <person name="Grassa C.J."/>
            <person name="Murat F."/>
            <person name="Staton S.E."/>
            <person name="Cottret L."/>
            <person name="Lelandais-Briere C."/>
            <person name="Owens G.L."/>
            <person name="Carrere S."/>
            <person name="Mayjonade B."/>
            <person name="Legrand L."/>
            <person name="Gill N."/>
            <person name="Kane N.C."/>
            <person name="Bowers J.E."/>
            <person name="Hubner S."/>
            <person name="Bellec A."/>
            <person name="Berard A."/>
            <person name="Berges H."/>
            <person name="Blanchet N."/>
            <person name="Boniface M.C."/>
            <person name="Brunel D."/>
            <person name="Catrice O."/>
            <person name="Chaidir N."/>
            <person name="Claudel C."/>
            <person name="Donnadieu C."/>
            <person name="Faraut T."/>
            <person name="Fievet G."/>
            <person name="Helmstetter N."/>
            <person name="King M."/>
            <person name="Knapp S.J."/>
            <person name="Lai Z."/>
            <person name="Le Paslier M.C."/>
            <person name="Lippi Y."/>
            <person name="Lorenzon L."/>
            <person name="Mandel J.R."/>
            <person name="Marage G."/>
            <person name="Marchand G."/>
            <person name="Marquand E."/>
            <person name="Bret-Mestries E."/>
            <person name="Morien E."/>
            <person name="Nambeesan S."/>
            <person name="Nguyen T."/>
            <person name="Pegot-Espagnet P."/>
            <person name="Pouilly N."/>
            <person name="Raftis F."/>
            <person name="Sallet E."/>
            <person name="Schiex T."/>
            <person name="Thomas J."/>
            <person name="Vandecasteele C."/>
            <person name="Vares D."/>
            <person name="Vear F."/>
            <person name="Vautrin S."/>
            <person name="Crespi M."/>
            <person name="Mangin B."/>
            <person name="Burke J.M."/>
            <person name="Salse J."/>
            <person name="Munos S."/>
            <person name="Vincourt P."/>
            <person name="Rieseberg L.H."/>
            <person name="Langlade N.B."/>
        </authorList>
    </citation>
    <scope>NUCLEOTIDE SEQUENCE</scope>
    <source>
        <tissue evidence="1">Leaves</tissue>
    </source>
</reference>
<sequence length="49" mass="5793">MGFLSVTQRHNIFCFHLNFHKLVVFLEHPCGNFYQPCPQLNSFVGRVLR</sequence>
<dbReference type="Proteomes" id="UP000215914">
    <property type="component" value="Unassembled WGS sequence"/>
</dbReference>
<name>A0A9K3HTE0_HELAN</name>
<organism evidence="1 2">
    <name type="scientific">Helianthus annuus</name>
    <name type="common">Common sunflower</name>
    <dbReference type="NCBI Taxonomy" id="4232"/>
    <lineage>
        <taxon>Eukaryota</taxon>
        <taxon>Viridiplantae</taxon>
        <taxon>Streptophyta</taxon>
        <taxon>Embryophyta</taxon>
        <taxon>Tracheophyta</taxon>
        <taxon>Spermatophyta</taxon>
        <taxon>Magnoliopsida</taxon>
        <taxon>eudicotyledons</taxon>
        <taxon>Gunneridae</taxon>
        <taxon>Pentapetalae</taxon>
        <taxon>asterids</taxon>
        <taxon>campanulids</taxon>
        <taxon>Asterales</taxon>
        <taxon>Asteraceae</taxon>
        <taxon>Asteroideae</taxon>
        <taxon>Heliantheae alliance</taxon>
        <taxon>Heliantheae</taxon>
        <taxon>Helianthus</taxon>
    </lineage>
</organism>
<gene>
    <name evidence="1" type="ORF">HanXRQr2_Chr11g0512161</name>
</gene>